<dbReference type="InterPro" id="IPR000683">
    <property type="entry name" value="Gfo/Idh/MocA-like_OxRdtase_N"/>
</dbReference>
<dbReference type="PATRIC" id="fig|1195236.3.peg.1948"/>
<keyword evidence="3" id="KW-1185">Reference proteome</keyword>
<dbReference type="RefSeq" id="WP_004625126.1">
    <property type="nucleotide sequence ID" value="NZ_AORV01000027.1"/>
</dbReference>
<dbReference type="Pfam" id="PF01408">
    <property type="entry name" value="GFO_IDH_MocA"/>
    <property type="match status" value="1"/>
</dbReference>
<sequence>MIRIGMIDRWLDNWHTNHYPDYLRLTAQVFGFDMDVTDVWAEVDAPNGGLSTESWCRLKNVRPAGSEEELLERVDAVMVMCADDCLPHERLAQKALACGKPVYCDKTFAPTLEAAVRMFNRAEQYNTPMFTCSAQRYCIELRNFVRLYGGKAEYCSTTGPGDMVNYSIHQFEMLEQVMGTGAVRCQAERIENISKIVYEYNDGRRASFSQGPNIPFTMMTSKGNICEEIAVTDYYTGFMHILCKFYTDKKVPVSREDTLEIMAMQQAGRQALFIPGQWIPVSMDRS</sequence>
<dbReference type="InterPro" id="IPR050463">
    <property type="entry name" value="Gfo/Idh/MocA_oxidrdct_glycsds"/>
</dbReference>
<dbReference type="SUPFAM" id="SSF51735">
    <property type="entry name" value="NAD(P)-binding Rossmann-fold domains"/>
    <property type="match status" value="1"/>
</dbReference>
<organism evidence="2 3">
    <name type="scientific">Ruminiclostridium cellobioparum subsp. termitidis CT1112</name>
    <dbReference type="NCBI Taxonomy" id="1195236"/>
    <lineage>
        <taxon>Bacteria</taxon>
        <taxon>Bacillati</taxon>
        <taxon>Bacillota</taxon>
        <taxon>Clostridia</taxon>
        <taxon>Eubacteriales</taxon>
        <taxon>Oscillospiraceae</taxon>
        <taxon>Ruminiclostridium</taxon>
    </lineage>
</organism>
<dbReference type="GO" id="GO:0000166">
    <property type="term" value="F:nucleotide binding"/>
    <property type="evidence" value="ECO:0007669"/>
    <property type="project" value="InterPro"/>
</dbReference>
<comment type="caution">
    <text evidence="2">The sequence shown here is derived from an EMBL/GenBank/DDBJ whole genome shotgun (WGS) entry which is preliminary data.</text>
</comment>
<reference evidence="2 3" key="1">
    <citation type="journal article" date="2013" name="Genome Announc.">
        <title>Draft Genome Sequence of the Cellulolytic, Mesophilic, Anaerobic Bacterium Clostridium termitidis Strain CT1112 (DSM 5398).</title>
        <authorList>
            <person name="Lal S."/>
            <person name="Ramachandran U."/>
            <person name="Zhang X."/>
            <person name="Munir R."/>
            <person name="Sparling R."/>
            <person name="Levin D.B."/>
        </authorList>
    </citation>
    <scope>NUCLEOTIDE SEQUENCE [LARGE SCALE GENOMIC DNA]</scope>
    <source>
        <strain evidence="2 3">CT1112</strain>
    </source>
</reference>
<feature type="domain" description="Gfo/Idh/MocA-like oxidoreductase N-terminal" evidence="1">
    <location>
        <begin position="62"/>
        <end position="126"/>
    </location>
</feature>
<dbReference type="EMBL" id="AORV01000027">
    <property type="protein sequence ID" value="EMS72415.1"/>
    <property type="molecule type" value="Genomic_DNA"/>
</dbReference>
<dbReference type="Gene3D" id="3.40.50.720">
    <property type="entry name" value="NAD(P)-binding Rossmann-like Domain"/>
    <property type="match status" value="1"/>
</dbReference>
<name>S0FJS8_RUMCE</name>
<accession>S0FJS8</accession>
<dbReference type="AlphaFoldDB" id="S0FJS8"/>
<proteinExistence type="predicted"/>
<dbReference type="eggNOG" id="COG0673">
    <property type="taxonomic scope" value="Bacteria"/>
</dbReference>
<protein>
    <submittedName>
        <fullName evidence="2">Putative dehydrogenase</fullName>
    </submittedName>
</protein>
<gene>
    <name evidence="2" type="ORF">CTER_1621</name>
</gene>
<evidence type="ECO:0000313" key="3">
    <source>
        <dbReference type="Proteomes" id="UP000014155"/>
    </source>
</evidence>
<dbReference type="InterPro" id="IPR036291">
    <property type="entry name" value="NAD(P)-bd_dom_sf"/>
</dbReference>
<evidence type="ECO:0000259" key="1">
    <source>
        <dbReference type="Pfam" id="PF01408"/>
    </source>
</evidence>
<dbReference type="PANTHER" id="PTHR43818:SF9">
    <property type="entry name" value="HYPOTHETICAL OXIDOREDUCTASE"/>
    <property type="match status" value="1"/>
</dbReference>
<evidence type="ECO:0000313" key="2">
    <source>
        <dbReference type="EMBL" id="EMS72415.1"/>
    </source>
</evidence>
<dbReference type="Proteomes" id="UP000014155">
    <property type="component" value="Unassembled WGS sequence"/>
</dbReference>
<dbReference type="PANTHER" id="PTHR43818">
    <property type="entry name" value="BCDNA.GH03377"/>
    <property type="match status" value="1"/>
</dbReference>
<dbReference type="STRING" id="1195236.CTER_1621"/>